<comment type="similarity">
    <text evidence="1">Belongs to the LysR transcriptional regulatory family.</text>
</comment>
<proteinExistence type="inferred from homology"/>
<dbReference type="InterPro" id="IPR000847">
    <property type="entry name" value="LysR_HTH_N"/>
</dbReference>
<dbReference type="RefSeq" id="WP_043272830.1">
    <property type="nucleotide sequence ID" value="NZ_BDGS01000001.1"/>
</dbReference>
<dbReference type="InterPro" id="IPR058163">
    <property type="entry name" value="LysR-type_TF_proteobact-type"/>
</dbReference>
<evidence type="ECO:0000313" key="8">
    <source>
        <dbReference type="Proteomes" id="UP000077748"/>
    </source>
</evidence>
<reference evidence="7 8" key="1">
    <citation type="submission" date="2016-05" db="EMBL/GenBank/DDBJ databases">
        <title>Genome Sequence of Pseudomonas citronellolis Strain SJTE-3, an Estrogens and Persistent Organic Pollutants degradation strain.</title>
        <authorList>
            <person name="Liang R."/>
        </authorList>
    </citation>
    <scope>NUCLEOTIDE SEQUENCE [LARGE SCALE GENOMIC DNA]</scope>
    <source>
        <strain evidence="7 8">SJTE-3</strain>
    </source>
</reference>
<dbReference type="GO" id="GO:0043565">
    <property type="term" value="F:sequence-specific DNA binding"/>
    <property type="evidence" value="ECO:0007669"/>
    <property type="project" value="TreeGrafter"/>
</dbReference>
<evidence type="ECO:0000256" key="2">
    <source>
        <dbReference type="ARBA" id="ARBA00023015"/>
    </source>
</evidence>
<dbReference type="Gene3D" id="3.40.190.10">
    <property type="entry name" value="Periplasmic binding protein-like II"/>
    <property type="match status" value="2"/>
</dbReference>
<keyword evidence="5" id="KW-0804">Transcription</keyword>
<dbReference type="CDD" id="cd08432">
    <property type="entry name" value="PBP2_GcdR_TrpI_HvrB_AmpR_like"/>
    <property type="match status" value="1"/>
</dbReference>
<keyword evidence="2" id="KW-0805">Transcription regulation</keyword>
<keyword evidence="3" id="KW-0238">DNA-binding</keyword>
<dbReference type="InterPro" id="IPR036388">
    <property type="entry name" value="WH-like_DNA-bd_sf"/>
</dbReference>
<dbReference type="InterPro" id="IPR036390">
    <property type="entry name" value="WH_DNA-bd_sf"/>
</dbReference>
<dbReference type="GO" id="GO:0003700">
    <property type="term" value="F:DNA-binding transcription factor activity"/>
    <property type="evidence" value="ECO:0007669"/>
    <property type="project" value="InterPro"/>
</dbReference>
<feature type="domain" description="HTH lysR-type" evidence="6">
    <location>
        <begin position="8"/>
        <end position="65"/>
    </location>
</feature>
<evidence type="ECO:0000256" key="5">
    <source>
        <dbReference type="ARBA" id="ARBA00023163"/>
    </source>
</evidence>
<evidence type="ECO:0000259" key="6">
    <source>
        <dbReference type="PROSITE" id="PS50931"/>
    </source>
</evidence>
<dbReference type="AlphaFoldDB" id="A0A1A9KDV3"/>
<dbReference type="FunFam" id="1.10.10.10:FF:000038">
    <property type="entry name" value="Glycine cleavage system transcriptional activator"/>
    <property type="match status" value="1"/>
</dbReference>
<dbReference type="PROSITE" id="PS50931">
    <property type="entry name" value="HTH_LYSR"/>
    <property type="match status" value="1"/>
</dbReference>
<organism evidence="7 8">
    <name type="scientific">Pseudomonas citronellolis</name>
    <dbReference type="NCBI Taxonomy" id="53408"/>
    <lineage>
        <taxon>Bacteria</taxon>
        <taxon>Pseudomonadati</taxon>
        <taxon>Pseudomonadota</taxon>
        <taxon>Gammaproteobacteria</taxon>
        <taxon>Pseudomonadales</taxon>
        <taxon>Pseudomonadaceae</taxon>
        <taxon>Pseudomonas</taxon>
    </lineage>
</organism>
<sequence length="294" mass="32246">MNPRVLCPSMSSLLAFEASARNRSFTRSAKELCLSQSAVSRQIQVLEESLGVTLFERTGRHILLTEAGKRYAEDVAAALAAIRQATERVIRLGRHAATLNLAVLPAFGSKWLLPRLPRFYSANPGIQVHIHSRVGPVDFDGELDAAIVVGEGRWQGLAAYPLFEEELVPVVSGRARLPEPLRQPADLAALQLLRVVARPDLWRDWFRAQGLGGEALRLGPQFELTAHLLQAVCAGLGAGLVPRFLVEDELASGALRIPLDSARLRGTGYYLVAPGHRVHDEAFLAFRDWLLGEL</sequence>
<dbReference type="GO" id="GO:0006351">
    <property type="term" value="P:DNA-templated transcription"/>
    <property type="evidence" value="ECO:0007669"/>
    <property type="project" value="TreeGrafter"/>
</dbReference>
<accession>A0A1A9KDV3</accession>
<dbReference type="Gene3D" id="1.10.10.10">
    <property type="entry name" value="Winged helix-like DNA-binding domain superfamily/Winged helix DNA-binding domain"/>
    <property type="match status" value="1"/>
</dbReference>
<dbReference type="EMBL" id="CP015878">
    <property type="protein sequence ID" value="ANI15310.1"/>
    <property type="molecule type" value="Genomic_DNA"/>
</dbReference>
<name>A0A1A9KDV3_9PSED</name>
<dbReference type="InterPro" id="IPR005119">
    <property type="entry name" value="LysR_subst-bd"/>
</dbReference>
<dbReference type="PANTHER" id="PTHR30537:SF26">
    <property type="entry name" value="GLYCINE CLEAVAGE SYSTEM TRANSCRIPTIONAL ACTIVATOR"/>
    <property type="match status" value="1"/>
</dbReference>
<dbReference type="PRINTS" id="PR00039">
    <property type="entry name" value="HTHLYSR"/>
</dbReference>
<keyword evidence="4" id="KW-0010">Activator</keyword>
<dbReference type="SUPFAM" id="SSF53850">
    <property type="entry name" value="Periplasmic binding protein-like II"/>
    <property type="match status" value="1"/>
</dbReference>
<dbReference type="GO" id="GO:0009891">
    <property type="term" value="P:positive regulation of biosynthetic process"/>
    <property type="evidence" value="ECO:0007669"/>
    <property type="project" value="UniProtKB-ARBA"/>
</dbReference>
<evidence type="ECO:0000256" key="1">
    <source>
        <dbReference type="ARBA" id="ARBA00009437"/>
    </source>
</evidence>
<protein>
    <submittedName>
        <fullName evidence="7">LysR family transcriptional regulator</fullName>
    </submittedName>
</protein>
<dbReference type="Pfam" id="PF03466">
    <property type="entry name" value="LysR_substrate"/>
    <property type="match status" value="1"/>
</dbReference>
<dbReference type="Proteomes" id="UP000077748">
    <property type="component" value="Chromosome"/>
</dbReference>
<evidence type="ECO:0000256" key="4">
    <source>
        <dbReference type="ARBA" id="ARBA00023159"/>
    </source>
</evidence>
<gene>
    <name evidence="7" type="ORF">A9C11_15555</name>
</gene>
<dbReference type="Pfam" id="PF00126">
    <property type="entry name" value="HTH_1"/>
    <property type="match status" value="1"/>
</dbReference>
<evidence type="ECO:0000256" key="3">
    <source>
        <dbReference type="ARBA" id="ARBA00023125"/>
    </source>
</evidence>
<dbReference type="SUPFAM" id="SSF46785">
    <property type="entry name" value="Winged helix' DNA-binding domain"/>
    <property type="match status" value="1"/>
</dbReference>
<dbReference type="PANTHER" id="PTHR30537">
    <property type="entry name" value="HTH-TYPE TRANSCRIPTIONAL REGULATOR"/>
    <property type="match status" value="1"/>
</dbReference>
<evidence type="ECO:0000313" key="7">
    <source>
        <dbReference type="EMBL" id="ANI15310.1"/>
    </source>
</evidence>